<evidence type="ECO:0000256" key="2">
    <source>
        <dbReference type="SAM" id="Phobius"/>
    </source>
</evidence>
<dbReference type="EMBL" id="AP022593">
    <property type="protein sequence ID" value="BBY51404.1"/>
    <property type="molecule type" value="Genomic_DNA"/>
</dbReference>
<reference evidence="3 4" key="1">
    <citation type="journal article" date="2019" name="Emerg. Microbes Infect.">
        <title>Comprehensive subspecies identification of 175 nontuberculous mycobacteria species based on 7547 genomic profiles.</title>
        <authorList>
            <person name="Matsumoto Y."/>
            <person name="Kinjo T."/>
            <person name="Motooka D."/>
            <person name="Nabeya D."/>
            <person name="Jung N."/>
            <person name="Uechi K."/>
            <person name="Horii T."/>
            <person name="Iida T."/>
            <person name="Fujita J."/>
            <person name="Nakamura S."/>
        </authorList>
    </citation>
    <scope>NUCLEOTIDE SEQUENCE [LARGE SCALE GENOMIC DNA]</scope>
    <source>
        <strain evidence="3 4">JCM 18538</strain>
    </source>
</reference>
<proteinExistence type="predicted"/>
<keyword evidence="2" id="KW-0472">Membrane</keyword>
<feature type="transmembrane region" description="Helical" evidence="2">
    <location>
        <begin position="7"/>
        <end position="30"/>
    </location>
</feature>
<protein>
    <recommendedName>
        <fullName evidence="5">PH domain-containing protein</fullName>
    </recommendedName>
</protein>
<gene>
    <name evidence="3" type="ORF">MARA_48720</name>
</gene>
<feature type="region of interest" description="Disordered" evidence="1">
    <location>
        <begin position="150"/>
        <end position="204"/>
    </location>
</feature>
<keyword evidence="4" id="KW-1185">Reference proteome</keyword>
<evidence type="ECO:0000256" key="1">
    <source>
        <dbReference type="SAM" id="MobiDB-lite"/>
    </source>
</evidence>
<name>A0A7I7S3C9_9MYCO</name>
<geneLocation type="plasmid" evidence="4">
    <name>pjcm18538 dna</name>
</geneLocation>
<sequence length="204" mass="22078">MLVRWTPVLASGVLGFTALLWLVPLIQVLRSDEPSTGGWIATAVLAIPFAWVCWRAPKALRGMGIEFDDVGIHPFDGRRTGTIAWRDVAAVGFGSYASRHRRLPRATVAALEVYLASTATAAEHPRLRHDWQPVDPPAPGLSAGCSATRCRRTAPRPAPSNGRCDDSGRARGPGRSSTRAESVRPGRWGAPGRRSRCPRWTAPA</sequence>
<evidence type="ECO:0000313" key="3">
    <source>
        <dbReference type="EMBL" id="BBY51404.1"/>
    </source>
</evidence>
<evidence type="ECO:0000313" key="4">
    <source>
        <dbReference type="Proteomes" id="UP000467428"/>
    </source>
</evidence>
<accession>A0A7I7S3C9</accession>
<organism evidence="3 4">
    <name type="scientific">Mycolicibacterium arabiense</name>
    <dbReference type="NCBI Taxonomy" id="1286181"/>
    <lineage>
        <taxon>Bacteria</taxon>
        <taxon>Bacillati</taxon>
        <taxon>Actinomycetota</taxon>
        <taxon>Actinomycetes</taxon>
        <taxon>Mycobacteriales</taxon>
        <taxon>Mycobacteriaceae</taxon>
        <taxon>Mycolicibacterium</taxon>
    </lineage>
</organism>
<keyword evidence="2" id="KW-1133">Transmembrane helix</keyword>
<dbReference type="AlphaFoldDB" id="A0A7I7S3C9"/>
<feature type="transmembrane region" description="Helical" evidence="2">
    <location>
        <begin position="36"/>
        <end position="54"/>
    </location>
</feature>
<evidence type="ECO:0008006" key="5">
    <source>
        <dbReference type="Google" id="ProtNLM"/>
    </source>
</evidence>
<keyword evidence="2" id="KW-0812">Transmembrane</keyword>
<feature type="region of interest" description="Disordered" evidence="1">
    <location>
        <begin position="126"/>
        <end position="145"/>
    </location>
</feature>
<dbReference type="Proteomes" id="UP000467428">
    <property type="component" value="Chromosome"/>
</dbReference>
<dbReference type="KEGG" id="marz:MARA_48720"/>